<sequence>MEETNNCRLCPRACGIDRRRSTGFCGMGDRVRVARAALHQWEEPPISGTNGSGAVFFSGCTLRCCYCQNYQISAEGFGKEISVTELCDIMLRLQEQGAHNINLVTPTQFADKIVAALDRIRGKKLHIPIVYNSSGYETEQTLAMLNGYIDIYLPDLKYISPELSARYSAAADYFSFASRAVVQMQRQVGPPVFDKSSLLKKGVIVRHMVLPGAYRDSLALVEWLARRFGREDMLLSLMCQYTPQHKSAQFPELGRRVTTFEYRKVADRAAELGFRGYMQERSAASAAYIPAFDLSGIEK</sequence>
<dbReference type="SFLD" id="SFLDS00029">
    <property type="entry name" value="Radical_SAM"/>
    <property type="match status" value="1"/>
</dbReference>
<proteinExistence type="predicted"/>
<feature type="domain" description="Radical SAM core" evidence="6">
    <location>
        <begin position="56"/>
        <end position="166"/>
    </location>
</feature>
<keyword evidence="4 5" id="KW-0411">Iron-sulfur</keyword>
<dbReference type="PANTHER" id="PTHR43075:SF1">
    <property type="entry name" value="FORMATE LYASE ACTIVATING ENZYME, PUTATIVE (AFU_ORTHOLOGUE AFUA_2G15630)-RELATED"/>
    <property type="match status" value="1"/>
</dbReference>
<evidence type="ECO:0000256" key="1">
    <source>
        <dbReference type="ARBA" id="ARBA00022691"/>
    </source>
</evidence>
<dbReference type="InterPro" id="IPR040085">
    <property type="entry name" value="MJ0674-like"/>
</dbReference>
<dbReference type="InterPro" id="IPR013785">
    <property type="entry name" value="Aldolase_TIM"/>
</dbReference>
<feature type="binding site" evidence="5">
    <location>
        <position position="64"/>
    </location>
    <ligand>
        <name>[4Fe-4S] cluster</name>
        <dbReference type="ChEBI" id="CHEBI:49883"/>
        <note>4Fe-4S-S-AdoMet</note>
    </ligand>
</feature>
<name>A0A9D1NHD4_9FIRM</name>
<organism evidence="7 8">
    <name type="scientific">Candidatus Aphodoplasma excrementigallinarum</name>
    <dbReference type="NCBI Taxonomy" id="2840673"/>
    <lineage>
        <taxon>Bacteria</taxon>
        <taxon>Bacillati</taxon>
        <taxon>Bacillota</taxon>
        <taxon>Clostridia</taxon>
        <taxon>Eubacteriales</taxon>
        <taxon>Candidatus Aphodoplasma</taxon>
    </lineage>
</organism>
<comment type="caution">
    <text evidence="7">The sequence shown here is derived from an EMBL/GenBank/DDBJ whole genome shotgun (WGS) entry which is preliminary data.</text>
</comment>
<dbReference type="AlphaFoldDB" id="A0A9D1NHD4"/>
<dbReference type="GO" id="GO:0051536">
    <property type="term" value="F:iron-sulfur cluster binding"/>
    <property type="evidence" value="ECO:0007669"/>
    <property type="project" value="UniProtKB-KW"/>
</dbReference>
<evidence type="ECO:0000256" key="4">
    <source>
        <dbReference type="ARBA" id="ARBA00023014"/>
    </source>
</evidence>
<dbReference type="SUPFAM" id="SSF102114">
    <property type="entry name" value="Radical SAM enzymes"/>
    <property type="match status" value="1"/>
</dbReference>
<feature type="binding site" evidence="5">
    <location>
        <position position="60"/>
    </location>
    <ligand>
        <name>[4Fe-4S] cluster</name>
        <dbReference type="ChEBI" id="CHEBI:49883"/>
        <note>4Fe-4S-S-AdoMet</note>
    </ligand>
</feature>
<reference evidence="7" key="1">
    <citation type="submission" date="2020-10" db="EMBL/GenBank/DDBJ databases">
        <authorList>
            <person name="Gilroy R."/>
        </authorList>
    </citation>
    <scope>NUCLEOTIDE SEQUENCE</scope>
    <source>
        <strain evidence="7">4920</strain>
    </source>
</reference>
<evidence type="ECO:0000256" key="2">
    <source>
        <dbReference type="ARBA" id="ARBA00022723"/>
    </source>
</evidence>
<dbReference type="PANTHER" id="PTHR43075">
    <property type="entry name" value="FORMATE LYASE ACTIVATING ENZYME, PUTATIVE (AFU_ORTHOLOGUE AFUA_2G15630)-RELATED"/>
    <property type="match status" value="1"/>
</dbReference>
<dbReference type="GO" id="GO:0046872">
    <property type="term" value="F:metal ion binding"/>
    <property type="evidence" value="ECO:0007669"/>
    <property type="project" value="UniProtKB-KW"/>
</dbReference>
<dbReference type="Proteomes" id="UP000886743">
    <property type="component" value="Unassembled WGS sequence"/>
</dbReference>
<dbReference type="Pfam" id="PF04055">
    <property type="entry name" value="Radical_SAM"/>
    <property type="match status" value="1"/>
</dbReference>
<keyword evidence="3 5" id="KW-0408">Iron</keyword>
<dbReference type="SFLD" id="SFLDG01099">
    <property type="entry name" value="Uncharacterised_Radical_SAM_Su"/>
    <property type="match status" value="1"/>
</dbReference>
<dbReference type="PIRSF" id="PIRSF004869">
    <property type="entry name" value="PflX_prd"/>
    <property type="match status" value="1"/>
</dbReference>
<comment type="cofactor">
    <cofactor evidence="5">
        <name>[4Fe-4S] cluster</name>
        <dbReference type="ChEBI" id="CHEBI:49883"/>
    </cofactor>
    <text evidence="5">Binds 1 [4Fe-4S] cluster. The cluster is coordinated with 3 cysteines and an exchangeable S-adenosyl-L-methionine.</text>
</comment>
<dbReference type="GO" id="GO:0003824">
    <property type="term" value="F:catalytic activity"/>
    <property type="evidence" value="ECO:0007669"/>
    <property type="project" value="InterPro"/>
</dbReference>
<gene>
    <name evidence="7" type="ORF">IAC74_06350</name>
</gene>
<evidence type="ECO:0000313" key="8">
    <source>
        <dbReference type="Proteomes" id="UP000886743"/>
    </source>
</evidence>
<protein>
    <submittedName>
        <fullName evidence="7">Radical SAM protein</fullName>
    </submittedName>
</protein>
<dbReference type="EMBL" id="DVOF01000186">
    <property type="protein sequence ID" value="HIV03179.1"/>
    <property type="molecule type" value="Genomic_DNA"/>
</dbReference>
<dbReference type="InterPro" id="IPR058240">
    <property type="entry name" value="rSAM_sf"/>
</dbReference>
<dbReference type="CDD" id="cd01335">
    <property type="entry name" value="Radical_SAM"/>
    <property type="match status" value="1"/>
</dbReference>
<feature type="binding site" evidence="5">
    <location>
        <position position="67"/>
    </location>
    <ligand>
        <name>[4Fe-4S] cluster</name>
        <dbReference type="ChEBI" id="CHEBI:49883"/>
        <note>4Fe-4S-S-AdoMet</note>
    </ligand>
</feature>
<dbReference type="InterPro" id="IPR007197">
    <property type="entry name" value="rSAM"/>
</dbReference>
<keyword evidence="2 5" id="KW-0479">Metal-binding</keyword>
<accession>A0A9D1NHD4</accession>
<evidence type="ECO:0000313" key="7">
    <source>
        <dbReference type="EMBL" id="HIV03179.1"/>
    </source>
</evidence>
<reference evidence="7" key="2">
    <citation type="journal article" date="2021" name="PeerJ">
        <title>Extensive microbial diversity within the chicken gut microbiome revealed by metagenomics and culture.</title>
        <authorList>
            <person name="Gilroy R."/>
            <person name="Ravi A."/>
            <person name="Getino M."/>
            <person name="Pursley I."/>
            <person name="Horton D.L."/>
            <person name="Alikhan N.F."/>
            <person name="Baker D."/>
            <person name="Gharbi K."/>
            <person name="Hall N."/>
            <person name="Watson M."/>
            <person name="Adriaenssens E.M."/>
            <person name="Foster-Nyarko E."/>
            <person name="Jarju S."/>
            <person name="Secka A."/>
            <person name="Antonio M."/>
            <person name="Oren A."/>
            <person name="Chaudhuri R.R."/>
            <person name="La Ragione R."/>
            <person name="Hildebrand F."/>
            <person name="Pallen M.J."/>
        </authorList>
    </citation>
    <scope>NUCLEOTIDE SEQUENCE</scope>
    <source>
        <strain evidence="7">4920</strain>
    </source>
</reference>
<dbReference type="InterPro" id="IPR016431">
    <property type="entry name" value="Pyrv-formate_lyase-activ_prd"/>
</dbReference>
<keyword evidence="1 5" id="KW-0949">S-adenosyl-L-methionine</keyword>
<evidence type="ECO:0000256" key="5">
    <source>
        <dbReference type="PIRSR" id="PIRSR004869-50"/>
    </source>
</evidence>
<evidence type="ECO:0000256" key="3">
    <source>
        <dbReference type="ARBA" id="ARBA00023004"/>
    </source>
</evidence>
<evidence type="ECO:0000259" key="6">
    <source>
        <dbReference type="Pfam" id="PF04055"/>
    </source>
</evidence>
<dbReference type="Gene3D" id="3.20.20.70">
    <property type="entry name" value="Aldolase class I"/>
    <property type="match status" value="1"/>
</dbReference>